<dbReference type="EMBL" id="AF132318">
    <property type="protein sequence ID" value="AAF14251.1"/>
    <property type="molecule type" value="Genomic_DNA"/>
</dbReference>
<dbReference type="GO" id="GO:0016020">
    <property type="term" value="C:membrane"/>
    <property type="evidence" value="ECO:0007669"/>
    <property type="project" value="InterPro"/>
</dbReference>
<reference evidence="3" key="1">
    <citation type="journal article" date="1999" name="Mol. Biol. Evol.">
        <title>Sequence evolution in bacterial endosymbionts having extreme base compositions.</title>
        <authorList>
            <person name="Clark M.A."/>
            <person name="Moran N.A."/>
            <person name="Baumann P."/>
        </authorList>
    </citation>
    <scope>NUCLEOTIDE SEQUENCE</scope>
</reference>
<proteinExistence type="predicted"/>
<evidence type="ECO:0000259" key="2">
    <source>
        <dbReference type="Pfam" id="PF00892"/>
    </source>
</evidence>
<feature type="domain" description="EamA" evidence="2">
    <location>
        <begin position="5"/>
        <end position="62"/>
    </location>
</feature>
<protein>
    <recommendedName>
        <fullName evidence="2">EamA domain-containing protein</fullName>
    </recommendedName>
</protein>
<keyword evidence="1" id="KW-1133">Transmembrane helix</keyword>
<feature type="non-terminal residue" evidence="3">
    <location>
        <position position="68"/>
    </location>
</feature>
<dbReference type="Pfam" id="PF00892">
    <property type="entry name" value="EamA"/>
    <property type="match status" value="1"/>
</dbReference>
<name>Q9RQ36_9GAMM</name>
<dbReference type="InterPro" id="IPR000620">
    <property type="entry name" value="EamA_dom"/>
</dbReference>
<dbReference type="AlphaFoldDB" id="Q9RQ36"/>
<sequence length="68" mass="7655">MQKMTIILLVLVVSITWGTTFMAIKNAADTIPPLFITGMRFLLASPLLVCIWYYTNTSLLFPSGKKIF</sequence>
<keyword evidence="1" id="KW-0472">Membrane</keyword>
<organism evidence="3">
    <name type="scientific">Buchnera aphidicola</name>
    <dbReference type="NCBI Taxonomy" id="9"/>
    <lineage>
        <taxon>Bacteria</taxon>
        <taxon>Pseudomonadati</taxon>
        <taxon>Pseudomonadota</taxon>
        <taxon>Gammaproteobacteria</taxon>
        <taxon>Enterobacterales</taxon>
        <taxon>Erwiniaceae</taxon>
        <taxon>Buchnera</taxon>
    </lineage>
</organism>
<evidence type="ECO:0000256" key="1">
    <source>
        <dbReference type="SAM" id="Phobius"/>
    </source>
</evidence>
<feature type="transmembrane region" description="Helical" evidence="1">
    <location>
        <begin position="34"/>
        <end position="55"/>
    </location>
</feature>
<evidence type="ECO:0000313" key="3">
    <source>
        <dbReference type="EMBL" id="AAF14251.1"/>
    </source>
</evidence>
<accession>Q9RQ36</accession>
<keyword evidence="1" id="KW-0812">Transmembrane</keyword>